<dbReference type="EMBL" id="CAUEEQ010014626">
    <property type="protein sequence ID" value="CAJ0938598.1"/>
    <property type="molecule type" value="Genomic_DNA"/>
</dbReference>
<reference evidence="2" key="1">
    <citation type="submission" date="2023-07" db="EMBL/GenBank/DDBJ databases">
        <authorList>
            <person name="Stuckert A."/>
        </authorList>
    </citation>
    <scope>NUCLEOTIDE SEQUENCE</scope>
</reference>
<evidence type="ECO:0000256" key="1">
    <source>
        <dbReference type="SAM" id="MobiDB-lite"/>
    </source>
</evidence>
<feature type="compositionally biased region" description="Basic and acidic residues" evidence="1">
    <location>
        <begin position="23"/>
        <end position="36"/>
    </location>
</feature>
<accession>A0ABN9LCB0</accession>
<proteinExistence type="predicted"/>
<evidence type="ECO:0000313" key="2">
    <source>
        <dbReference type="EMBL" id="CAJ0938598.1"/>
    </source>
</evidence>
<comment type="caution">
    <text evidence="2">The sequence shown here is derived from an EMBL/GenBank/DDBJ whole genome shotgun (WGS) entry which is preliminary data.</text>
</comment>
<gene>
    <name evidence="2" type="ORF">RIMI_LOCUS7646593</name>
</gene>
<protein>
    <submittedName>
        <fullName evidence="2">Uncharacterized protein</fullName>
    </submittedName>
</protein>
<dbReference type="Proteomes" id="UP001176940">
    <property type="component" value="Unassembled WGS sequence"/>
</dbReference>
<evidence type="ECO:0000313" key="3">
    <source>
        <dbReference type="Proteomes" id="UP001176940"/>
    </source>
</evidence>
<name>A0ABN9LCB0_9NEOB</name>
<organism evidence="2 3">
    <name type="scientific">Ranitomeya imitator</name>
    <name type="common">mimic poison frog</name>
    <dbReference type="NCBI Taxonomy" id="111125"/>
    <lineage>
        <taxon>Eukaryota</taxon>
        <taxon>Metazoa</taxon>
        <taxon>Chordata</taxon>
        <taxon>Craniata</taxon>
        <taxon>Vertebrata</taxon>
        <taxon>Euteleostomi</taxon>
        <taxon>Amphibia</taxon>
        <taxon>Batrachia</taxon>
        <taxon>Anura</taxon>
        <taxon>Neobatrachia</taxon>
        <taxon>Hyloidea</taxon>
        <taxon>Dendrobatidae</taxon>
        <taxon>Dendrobatinae</taxon>
        <taxon>Ranitomeya</taxon>
    </lineage>
</organism>
<keyword evidence="3" id="KW-1185">Reference proteome</keyword>
<feature type="region of interest" description="Disordered" evidence="1">
    <location>
        <begin position="23"/>
        <end position="54"/>
    </location>
</feature>
<sequence length="95" mass="10748">MSGFSPELIDYLDGKISFEEFETRREERQAREKKDSSNLGFSENTECEIDDPNIPSTSAKLLSKSHDDIEDTGAVISWYRLLVLGVKALKSCKKC</sequence>